<feature type="repeat" description="WD" evidence="1">
    <location>
        <begin position="955"/>
        <end position="996"/>
    </location>
</feature>
<feature type="region of interest" description="Disordered" evidence="2">
    <location>
        <begin position="241"/>
        <end position="260"/>
    </location>
</feature>
<feature type="repeat" description="WD" evidence="1">
    <location>
        <begin position="1083"/>
        <end position="1124"/>
    </location>
</feature>
<reference evidence="3 4" key="1">
    <citation type="submission" date="2019-07" db="EMBL/GenBank/DDBJ databases">
        <title>Genomes of Cafeteria roenbergensis.</title>
        <authorList>
            <person name="Fischer M.G."/>
            <person name="Hackl T."/>
            <person name="Roman M."/>
        </authorList>
    </citation>
    <scope>NUCLEOTIDE SEQUENCE [LARGE SCALE GENOMIC DNA]</scope>
    <source>
        <strain evidence="3 4">BVI</strain>
    </source>
</reference>
<feature type="region of interest" description="Disordered" evidence="2">
    <location>
        <begin position="381"/>
        <end position="409"/>
    </location>
</feature>
<sequence>MAAPSPTPPAVAPSPTPQPLAPAAELDVIITRLLQHGLTGAAIVLQAERQAGVHLAQQQAADGAVPESAFESSHDRRVREAASTLRRLNSTAGSDPQAMLAAWEIGALVGGGGELECVLETLGANMLSKYQKAMRERGGSAGVPSRAYSLGLSDMHALARTAPSHCAEELEALAFALFACSFVELAAPPRGATTEAAQLFRLFDPVFESAHGVELAELRPLVGAPSQRLVGWNGSGRSISGTSSATGSVAAATGGPVDPSGVRLGSSEARVIAGPTFGPGGAGPHPAVEKWNSFARPYIVRLSPLSRSLALGTLHRRGHVVLLRMLTGQAARIKLVHSLTNPSSSATAGGWVLRLRAETRGRPAVVGPDVPAAADEFQARAQRATSAAAFRGPDAPTPPGSSSSSAHMPAAAAGDAAAAAAAAVAADAGEDDSGLEPVVLERPPPPRVYGEGAPLPSGSARLSNASSTFGIGFVQTRETPKTMESAALVAEATCLARAAAAAEAALGSQAPEASVAKQEAEARAVSRAAARAAAVLGADDFGASMLPAVTDAAKKAAEVVNKPMRSQLDVSATIARSAATELSVAAHKLDELGSRMMQERDAQARMIVEQALGPKKDHPEFQRLNLPSSPSKARTTWHTLKAGQYANESKEFVQADDGRWANVRKKAAADAEERCKEASIPGRRIAVARAFAAYAGIGRRPPRPAGMLDCDGEPSLPPIVAMTVLQSEAATVLAAGARRGTVAAGFADGHVLVWSNSRTRWAQRHEREPHRAATSGIDMEEESDEDEDEDEDEDDIVGEDDEGGPLGQDAAASGAHGSRSGGAPEDGRRGQGGSDGDAELDGAADEDLDLDVLPGLDADGGDDFEEDDDDDIAGARAILEVSKLDADALASTQASGGGSSSASRAPKRQRGGVGGGGEDDSLPSLAHTAVFSTRTGASGIAEAMLRPGRRRPASLLAHSGPVTALALSPGEDWLLTGSTDGSIRLWSIPAAQCVAVYRAAAGPVWGLEWSPGLPSFFASVHADGAARVWHTARPRSAVRMFHTFARSAEALAWHPGAHLLMVGASDGSVRVENVEEGRTGRLLVGHRAAITAACWSPCGRLAFTADVEGCVRCWDLAAGKSEGPVWAAGSSGRGGASCGARITALAVSPSSRVLAVAGSDSRISMWDISKWTEASARLRSLHSHRVPRAVPAPTRGRGGSSSAAADQKQHGIPPHVVTAEPEAEEAALLEQAAAAIASKQGTGDTVASEPSGLRIGPPVFGKSTRFGALAFSRDGVLLSAGVFVQQA</sequence>
<dbReference type="SUPFAM" id="SSF50978">
    <property type="entry name" value="WD40 repeat-like"/>
    <property type="match status" value="1"/>
</dbReference>
<dbReference type="PANTHER" id="PTHR19879:SF9">
    <property type="entry name" value="TRANSCRIPTION INITIATION FACTOR TFIID SUBUNIT 5"/>
    <property type="match status" value="1"/>
</dbReference>
<evidence type="ECO:0000313" key="3">
    <source>
        <dbReference type="EMBL" id="KAA0151995.1"/>
    </source>
</evidence>
<evidence type="ECO:0000256" key="1">
    <source>
        <dbReference type="PROSITE-ProRule" id="PRU00221"/>
    </source>
</evidence>
<feature type="repeat" description="WD" evidence="1">
    <location>
        <begin position="1142"/>
        <end position="1176"/>
    </location>
</feature>
<accession>A0A5A8CG42</accession>
<dbReference type="InterPro" id="IPR001680">
    <property type="entry name" value="WD40_rpt"/>
</dbReference>
<dbReference type="InterPro" id="IPR036322">
    <property type="entry name" value="WD40_repeat_dom_sf"/>
</dbReference>
<dbReference type="Proteomes" id="UP000323011">
    <property type="component" value="Unassembled WGS sequence"/>
</dbReference>
<feature type="region of interest" description="Disordered" evidence="2">
    <location>
        <begin position="1182"/>
        <end position="1210"/>
    </location>
</feature>
<comment type="caution">
    <text evidence="3">The sequence shown here is derived from an EMBL/GenBank/DDBJ whole genome shotgun (WGS) entry which is preliminary data.</text>
</comment>
<dbReference type="SMART" id="SM00320">
    <property type="entry name" value="WD40"/>
    <property type="match status" value="6"/>
</dbReference>
<keyword evidence="1" id="KW-0853">WD repeat</keyword>
<feature type="region of interest" description="Disordered" evidence="2">
    <location>
        <begin position="890"/>
        <end position="924"/>
    </location>
</feature>
<feature type="region of interest" description="Disordered" evidence="2">
    <location>
        <begin position="424"/>
        <end position="461"/>
    </location>
</feature>
<evidence type="ECO:0000256" key="2">
    <source>
        <dbReference type="SAM" id="MobiDB-lite"/>
    </source>
</evidence>
<organism evidence="3 4">
    <name type="scientific">Cafeteria roenbergensis</name>
    <name type="common">Marine flagellate</name>
    <dbReference type="NCBI Taxonomy" id="33653"/>
    <lineage>
        <taxon>Eukaryota</taxon>
        <taxon>Sar</taxon>
        <taxon>Stramenopiles</taxon>
        <taxon>Bigyra</taxon>
        <taxon>Opalozoa</taxon>
        <taxon>Bicosoecida</taxon>
        <taxon>Cafeteriaceae</taxon>
        <taxon>Cafeteria</taxon>
    </lineage>
</organism>
<feature type="compositionally biased region" description="Acidic residues" evidence="2">
    <location>
        <begin position="778"/>
        <end position="803"/>
    </location>
</feature>
<gene>
    <name evidence="3" type="ORF">FNF29_04110</name>
</gene>
<feature type="compositionally biased region" description="Low complexity" evidence="2">
    <location>
        <begin position="890"/>
        <end position="904"/>
    </location>
</feature>
<dbReference type="Pfam" id="PF00400">
    <property type="entry name" value="WD40"/>
    <property type="match status" value="3"/>
</dbReference>
<feature type="compositionally biased region" description="Low complexity" evidence="2">
    <location>
        <begin position="810"/>
        <end position="823"/>
    </location>
</feature>
<dbReference type="PANTHER" id="PTHR19879">
    <property type="entry name" value="TRANSCRIPTION INITIATION FACTOR TFIID"/>
    <property type="match status" value="1"/>
</dbReference>
<dbReference type="PROSITE" id="PS50082">
    <property type="entry name" value="WD_REPEATS_2"/>
    <property type="match status" value="3"/>
</dbReference>
<dbReference type="Gene3D" id="2.130.10.10">
    <property type="entry name" value="YVTN repeat-like/Quinoprotein amine dehydrogenase"/>
    <property type="match status" value="3"/>
</dbReference>
<evidence type="ECO:0000313" key="4">
    <source>
        <dbReference type="Proteomes" id="UP000323011"/>
    </source>
</evidence>
<proteinExistence type="predicted"/>
<feature type="region of interest" description="Disordered" evidence="2">
    <location>
        <begin position="760"/>
        <end position="842"/>
    </location>
</feature>
<protein>
    <submittedName>
        <fullName evidence="3">Uncharacterized protein</fullName>
    </submittedName>
</protein>
<dbReference type="InterPro" id="IPR015943">
    <property type="entry name" value="WD40/YVTN_repeat-like_dom_sf"/>
</dbReference>
<name>A0A5A8CG42_CAFRO</name>
<dbReference type="EMBL" id="VLTN01000023">
    <property type="protein sequence ID" value="KAA0151995.1"/>
    <property type="molecule type" value="Genomic_DNA"/>
</dbReference>
<feature type="compositionally biased region" description="Low complexity" evidence="2">
    <location>
        <begin position="241"/>
        <end position="255"/>
    </location>
</feature>
<dbReference type="CDD" id="cd00200">
    <property type="entry name" value="WD40"/>
    <property type="match status" value="1"/>
</dbReference>
<dbReference type="PROSITE" id="PS50294">
    <property type="entry name" value="WD_REPEATS_REGION"/>
    <property type="match status" value="2"/>
</dbReference>
<keyword evidence="4" id="KW-1185">Reference proteome</keyword>